<dbReference type="Proteomes" id="UP001066276">
    <property type="component" value="Chromosome 5"/>
</dbReference>
<evidence type="ECO:0000313" key="3">
    <source>
        <dbReference type="Proteomes" id="UP001066276"/>
    </source>
</evidence>
<evidence type="ECO:0000313" key="2">
    <source>
        <dbReference type="EMBL" id="KAJ1159236.1"/>
    </source>
</evidence>
<keyword evidence="3" id="KW-1185">Reference proteome</keyword>
<organism evidence="2 3">
    <name type="scientific">Pleurodeles waltl</name>
    <name type="common">Iberian ribbed newt</name>
    <dbReference type="NCBI Taxonomy" id="8319"/>
    <lineage>
        <taxon>Eukaryota</taxon>
        <taxon>Metazoa</taxon>
        <taxon>Chordata</taxon>
        <taxon>Craniata</taxon>
        <taxon>Vertebrata</taxon>
        <taxon>Euteleostomi</taxon>
        <taxon>Amphibia</taxon>
        <taxon>Batrachia</taxon>
        <taxon>Caudata</taxon>
        <taxon>Salamandroidea</taxon>
        <taxon>Salamandridae</taxon>
        <taxon>Pleurodelinae</taxon>
        <taxon>Pleurodeles</taxon>
    </lineage>
</organism>
<comment type="caution">
    <text evidence="2">The sequence shown here is derived from an EMBL/GenBank/DDBJ whole genome shotgun (WGS) entry which is preliminary data.</text>
</comment>
<sequence>MLHRRREDESLPGLSPRMGPAGRMSGQPAASSPPVCAEGCLEAPPGAAASGVKLRSHPQLSWKRQHLPLGQHPVTPRPEETALKLRGASAALHWMKRLPQRLEAVLNTRPSVCCCSLSLAVSCSLFHPATLCSASFLTRTLL</sequence>
<gene>
    <name evidence="2" type="ORF">NDU88_011904</name>
</gene>
<protein>
    <submittedName>
        <fullName evidence="2">Uncharacterized protein</fullName>
    </submittedName>
</protein>
<accession>A0AAV7S5N5</accession>
<evidence type="ECO:0000256" key="1">
    <source>
        <dbReference type="SAM" id="MobiDB-lite"/>
    </source>
</evidence>
<reference evidence="2" key="1">
    <citation type="journal article" date="2022" name="bioRxiv">
        <title>Sequencing and chromosome-scale assembly of the giantPleurodeles waltlgenome.</title>
        <authorList>
            <person name="Brown T."/>
            <person name="Elewa A."/>
            <person name="Iarovenko S."/>
            <person name="Subramanian E."/>
            <person name="Araus A.J."/>
            <person name="Petzold A."/>
            <person name="Susuki M."/>
            <person name="Suzuki K.-i.T."/>
            <person name="Hayashi T."/>
            <person name="Toyoda A."/>
            <person name="Oliveira C."/>
            <person name="Osipova E."/>
            <person name="Leigh N.D."/>
            <person name="Simon A."/>
            <person name="Yun M.H."/>
        </authorList>
    </citation>
    <scope>NUCLEOTIDE SEQUENCE</scope>
    <source>
        <strain evidence="2">20211129_DDA</strain>
        <tissue evidence="2">Liver</tissue>
    </source>
</reference>
<proteinExistence type="predicted"/>
<dbReference type="EMBL" id="JANPWB010000009">
    <property type="protein sequence ID" value="KAJ1159236.1"/>
    <property type="molecule type" value="Genomic_DNA"/>
</dbReference>
<feature type="region of interest" description="Disordered" evidence="1">
    <location>
        <begin position="1"/>
        <end position="37"/>
    </location>
</feature>
<name>A0AAV7S5N5_PLEWA</name>
<dbReference type="AlphaFoldDB" id="A0AAV7S5N5"/>